<keyword evidence="2" id="KW-0813">Transport</keyword>
<organism evidence="14 15">
    <name type="scientific">Sphingomonas sanxanigenens</name>
    <dbReference type="NCBI Taxonomy" id="397260"/>
    <lineage>
        <taxon>Bacteria</taxon>
        <taxon>Pseudomonadati</taxon>
        <taxon>Pseudomonadota</taxon>
        <taxon>Alphaproteobacteria</taxon>
        <taxon>Sphingomonadales</taxon>
        <taxon>Sphingomonadaceae</taxon>
        <taxon>Sphingomonas</taxon>
    </lineage>
</organism>
<keyword evidence="8 11" id="KW-0798">TonB box</keyword>
<evidence type="ECO:0000313" key="15">
    <source>
        <dbReference type="Proteomes" id="UP000249066"/>
    </source>
</evidence>
<keyword evidence="14" id="KW-0675">Receptor</keyword>
<proteinExistence type="inferred from homology"/>
<evidence type="ECO:0000256" key="11">
    <source>
        <dbReference type="RuleBase" id="RU003357"/>
    </source>
</evidence>
<dbReference type="PANTHER" id="PTHR32552:SF81">
    <property type="entry name" value="TONB-DEPENDENT OUTER MEMBRANE RECEPTOR"/>
    <property type="match status" value="1"/>
</dbReference>
<evidence type="ECO:0000256" key="4">
    <source>
        <dbReference type="ARBA" id="ARBA00022496"/>
    </source>
</evidence>
<comment type="caution">
    <text evidence="14">The sequence shown here is derived from an EMBL/GenBank/DDBJ whole genome shotgun (WGS) entry which is preliminary data.</text>
</comment>
<dbReference type="GO" id="GO:0009279">
    <property type="term" value="C:cell outer membrane"/>
    <property type="evidence" value="ECO:0007669"/>
    <property type="project" value="UniProtKB-SubCell"/>
</dbReference>
<comment type="subcellular location">
    <subcellularLocation>
        <location evidence="1">Cell outer membrane</location>
        <topology evidence="1">Multi-pass membrane protein</topology>
    </subcellularLocation>
</comment>
<dbReference type="InterPro" id="IPR036942">
    <property type="entry name" value="Beta-barrel_TonB_sf"/>
</dbReference>
<gene>
    <name evidence="14" type="ORF">DI623_11030</name>
</gene>
<keyword evidence="4" id="KW-0410">Iron transport</keyword>
<feature type="domain" description="TonB-dependent receptor plug" evidence="13">
    <location>
        <begin position="39"/>
        <end position="149"/>
    </location>
</feature>
<dbReference type="Pfam" id="PF00593">
    <property type="entry name" value="TonB_dep_Rec_b-barrel"/>
    <property type="match status" value="1"/>
</dbReference>
<keyword evidence="3" id="KW-1134">Transmembrane beta strand</keyword>
<dbReference type="PANTHER" id="PTHR32552">
    <property type="entry name" value="FERRICHROME IRON RECEPTOR-RELATED"/>
    <property type="match status" value="1"/>
</dbReference>
<dbReference type="EMBL" id="QFNN01000068">
    <property type="protein sequence ID" value="PZO89222.1"/>
    <property type="molecule type" value="Genomic_DNA"/>
</dbReference>
<evidence type="ECO:0000256" key="10">
    <source>
        <dbReference type="ARBA" id="ARBA00023237"/>
    </source>
</evidence>
<dbReference type="GO" id="GO:0006826">
    <property type="term" value="P:iron ion transport"/>
    <property type="evidence" value="ECO:0007669"/>
    <property type="project" value="UniProtKB-KW"/>
</dbReference>
<dbReference type="Pfam" id="PF07715">
    <property type="entry name" value="Plug"/>
    <property type="match status" value="1"/>
</dbReference>
<evidence type="ECO:0000256" key="6">
    <source>
        <dbReference type="ARBA" id="ARBA00023004"/>
    </source>
</evidence>
<feature type="domain" description="TonB-dependent receptor-like beta-barrel" evidence="12">
    <location>
        <begin position="352"/>
        <end position="574"/>
    </location>
</feature>
<evidence type="ECO:0000313" key="14">
    <source>
        <dbReference type="EMBL" id="PZO89222.1"/>
    </source>
</evidence>
<protein>
    <submittedName>
        <fullName evidence="14">TonB-dependent receptor</fullName>
    </submittedName>
</protein>
<evidence type="ECO:0000256" key="9">
    <source>
        <dbReference type="ARBA" id="ARBA00023136"/>
    </source>
</evidence>
<evidence type="ECO:0000256" key="3">
    <source>
        <dbReference type="ARBA" id="ARBA00022452"/>
    </source>
</evidence>
<evidence type="ECO:0000256" key="1">
    <source>
        <dbReference type="ARBA" id="ARBA00004571"/>
    </source>
</evidence>
<dbReference type="InterPro" id="IPR012910">
    <property type="entry name" value="Plug_dom"/>
</dbReference>
<dbReference type="InterPro" id="IPR039426">
    <property type="entry name" value="TonB-dep_rcpt-like"/>
</dbReference>
<dbReference type="Gene3D" id="2.40.170.20">
    <property type="entry name" value="TonB-dependent receptor, beta-barrel domain"/>
    <property type="match status" value="1"/>
</dbReference>
<evidence type="ECO:0000256" key="7">
    <source>
        <dbReference type="ARBA" id="ARBA00023065"/>
    </source>
</evidence>
<sequence length="575" mass="62694">MLGSTALASSGAALAQQQPSDISSSSDIVVTATKRAERLQDVPLSIQALGEATLDQHQVQSFDDYAKLLPSVSFQSFGPSQSQIYFRGVTSGGDGLHGGSPPASGLYLDEIPLTTIASNVDFHVYDMERVEALSGPQGTLYGASSLSGTLRLITNKPDASSFSAGVDLDANKFGKGAAGGTAEAFVNLPLGEKAAIRLVGFYEHDGGYIDNAPGARTYTLNDDDPSTNVTINNDKYAKKNFNDVDTYGGRAALKLDLSDDWTVMPAFIYQRQVAHGNFLYDPRAGDLKVHDFTPEINKDRWYQAALTIQGKLSDWDITYAGGYFERRTENQTDYSYYTVAYDGGAHQGSFYYTYFPTGDGGFLDPTVHQYLADRYTKQTHELRISSPASERLRLTAGLFYGRQTDYIQADYVTPGISQIPSDGFYFPTPIPGFGDSTFRTRTRRVDRDYAAFADAAFDITPKLTLDLGIRGFMTKNTQVGFSGFAYNAADTSCLPTTATDRPCTNIDGKFDDAGETHKATLSWKVAPGKMIYATYSTGYRPGGLNRRQGVDAYKADTLDNFEIGGKTSWLNNSLN</sequence>
<keyword evidence="6" id="KW-0408">Iron</keyword>
<dbReference type="AlphaFoldDB" id="A0A2W5A7L7"/>
<keyword evidence="5" id="KW-0812">Transmembrane</keyword>
<comment type="similarity">
    <text evidence="11">Belongs to the TonB-dependent receptor family.</text>
</comment>
<evidence type="ECO:0000259" key="13">
    <source>
        <dbReference type="Pfam" id="PF07715"/>
    </source>
</evidence>
<name>A0A2W5A7L7_9SPHN</name>
<evidence type="ECO:0000256" key="8">
    <source>
        <dbReference type="ARBA" id="ARBA00023077"/>
    </source>
</evidence>
<keyword evidence="7" id="KW-0406">Ion transport</keyword>
<accession>A0A2W5A7L7</accession>
<dbReference type="SUPFAM" id="SSF56935">
    <property type="entry name" value="Porins"/>
    <property type="match status" value="1"/>
</dbReference>
<evidence type="ECO:0000259" key="12">
    <source>
        <dbReference type="Pfam" id="PF00593"/>
    </source>
</evidence>
<feature type="non-terminal residue" evidence="14">
    <location>
        <position position="575"/>
    </location>
</feature>
<keyword evidence="10" id="KW-0998">Cell outer membrane</keyword>
<reference evidence="14 15" key="1">
    <citation type="submission" date="2017-08" db="EMBL/GenBank/DDBJ databases">
        <title>Infants hospitalized years apart are colonized by the same room-sourced microbial strains.</title>
        <authorList>
            <person name="Brooks B."/>
            <person name="Olm M.R."/>
            <person name="Firek B.A."/>
            <person name="Baker R."/>
            <person name="Thomas B.C."/>
            <person name="Morowitz M.J."/>
            <person name="Banfield J.F."/>
        </authorList>
    </citation>
    <scope>NUCLEOTIDE SEQUENCE [LARGE SCALE GENOMIC DNA]</scope>
    <source>
        <strain evidence="14">S2_018_000_R2_101</strain>
    </source>
</reference>
<dbReference type="InterPro" id="IPR000531">
    <property type="entry name" value="Beta-barrel_TonB"/>
</dbReference>
<evidence type="ECO:0000256" key="5">
    <source>
        <dbReference type="ARBA" id="ARBA00022692"/>
    </source>
</evidence>
<evidence type="ECO:0000256" key="2">
    <source>
        <dbReference type="ARBA" id="ARBA00022448"/>
    </source>
</evidence>
<keyword evidence="9 11" id="KW-0472">Membrane</keyword>
<dbReference type="Proteomes" id="UP000249066">
    <property type="component" value="Unassembled WGS sequence"/>
</dbReference>